<dbReference type="InterPro" id="IPR003557">
    <property type="entry name" value="Cyt_c_biogenesis_CcmC"/>
</dbReference>
<feature type="transmembrane region" description="Helical" evidence="7">
    <location>
        <begin position="48"/>
        <end position="68"/>
    </location>
</feature>
<dbReference type="GO" id="GO:0015232">
    <property type="term" value="F:heme transmembrane transporter activity"/>
    <property type="evidence" value="ECO:0007669"/>
    <property type="project" value="InterPro"/>
</dbReference>
<comment type="similarity">
    <text evidence="2">Belongs to the CcmC/CycZ/HelC family.</text>
</comment>
<feature type="transmembrane region" description="Helical" evidence="7">
    <location>
        <begin position="143"/>
        <end position="166"/>
    </location>
</feature>
<evidence type="ECO:0000256" key="5">
    <source>
        <dbReference type="ARBA" id="ARBA00022989"/>
    </source>
</evidence>
<proteinExistence type="inferred from homology"/>
<evidence type="ECO:0000313" key="9">
    <source>
        <dbReference type="EMBL" id="KKL25721.1"/>
    </source>
</evidence>
<evidence type="ECO:0000256" key="6">
    <source>
        <dbReference type="ARBA" id="ARBA00023136"/>
    </source>
</evidence>
<gene>
    <name evidence="9" type="ORF">LCGC14_2402470</name>
</gene>
<reference evidence="9" key="1">
    <citation type="journal article" date="2015" name="Nature">
        <title>Complex archaea that bridge the gap between prokaryotes and eukaryotes.</title>
        <authorList>
            <person name="Spang A."/>
            <person name="Saw J.H."/>
            <person name="Jorgensen S.L."/>
            <person name="Zaremba-Niedzwiedzka K."/>
            <person name="Martijn J."/>
            <person name="Lind A.E."/>
            <person name="van Eijk R."/>
            <person name="Schleper C."/>
            <person name="Guy L."/>
            <person name="Ettema T.J."/>
        </authorList>
    </citation>
    <scope>NUCLEOTIDE SEQUENCE</scope>
</reference>
<dbReference type="InterPro" id="IPR045062">
    <property type="entry name" value="Cyt_c_biogenesis_CcsA/CcmC"/>
</dbReference>
<evidence type="ECO:0000256" key="2">
    <source>
        <dbReference type="ARBA" id="ARBA00005840"/>
    </source>
</evidence>
<keyword evidence="5 7" id="KW-1133">Transmembrane helix</keyword>
<dbReference type="AlphaFoldDB" id="A0A0F9E7A9"/>
<accession>A0A0F9E7A9</accession>
<comment type="subcellular location">
    <subcellularLocation>
        <location evidence="1">Membrane</location>
        <topology evidence="1">Multi-pass membrane protein</topology>
    </subcellularLocation>
</comment>
<comment type="caution">
    <text evidence="9">The sequence shown here is derived from an EMBL/GenBank/DDBJ whole genome shotgun (WGS) entry which is preliminary data.</text>
</comment>
<organism evidence="9">
    <name type="scientific">marine sediment metagenome</name>
    <dbReference type="NCBI Taxonomy" id="412755"/>
    <lineage>
        <taxon>unclassified sequences</taxon>
        <taxon>metagenomes</taxon>
        <taxon>ecological metagenomes</taxon>
    </lineage>
</organism>
<dbReference type="GO" id="GO:0020037">
    <property type="term" value="F:heme binding"/>
    <property type="evidence" value="ECO:0007669"/>
    <property type="project" value="InterPro"/>
</dbReference>
<dbReference type="PANTHER" id="PTHR30071">
    <property type="entry name" value="HEME EXPORTER PROTEIN C"/>
    <property type="match status" value="1"/>
</dbReference>
<keyword evidence="6 7" id="KW-0472">Membrane</keyword>
<dbReference type="InterPro" id="IPR002541">
    <property type="entry name" value="Cyt_c_assembly"/>
</dbReference>
<evidence type="ECO:0000259" key="8">
    <source>
        <dbReference type="Pfam" id="PF01578"/>
    </source>
</evidence>
<feature type="transmembrane region" description="Helical" evidence="7">
    <location>
        <begin position="186"/>
        <end position="205"/>
    </location>
</feature>
<dbReference type="PANTHER" id="PTHR30071:SF1">
    <property type="entry name" value="CYTOCHROME B_B6 PROTEIN-RELATED"/>
    <property type="match status" value="1"/>
</dbReference>
<dbReference type="PRINTS" id="PR01386">
    <property type="entry name" value="CCMCBIOGNSIS"/>
</dbReference>
<evidence type="ECO:0000256" key="3">
    <source>
        <dbReference type="ARBA" id="ARBA00022692"/>
    </source>
</evidence>
<keyword evidence="4" id="KW-0201">Cytochrome c-type biogenesis</keyword>
<evidence type="ECO:0000256" key="1">
    <source>
        <dbReference type="ARBA" id="ARBA00004141"/>
    </source>
</evidence>
<feature type="transmembrane region" description="Helical" evidence="7">
    <location>
        <begin position="112"/>
        <end position="131"/>
    </location>
</feature>
<keyword evidence="3 7" id="KW-0812">Transmembrane</keyword>
<sequence>MNNRKIFSILTYSLIPLIVSSIWLIFYYAPTEKVLGFSQKIFYFHVPLAWNGLMAFIIVFGASVAYLRTKNKKHDIVARAAAEVGVIFTSLVLITGPIWAKPAWGSWWNWDVRLTTTLILWLLYVGYLMLGNSVEEEGKRSRFLAVYGVVAFVDVPLVFFSIRLWNSIHPAIVDSEGMHLDGQMKVAFFLSLFAFTVLFASILWVRVKLGKAQEELEKLKEGANAG</sequence>
<dbReference type="GO" id="GO:0017004">
    <property type="term" value="P:cytochrome complex assembly"/>
    <property type="evidence" value="ECO:0007669"/>
    <property type="project" value="UniProtKB-KW"/>
</dbReference>
<feature type="transmembrane region" description="Helical" evidence="7">
    <location>
        <begin position="80"/>
        <end position="100"/>
    </location>
</feature>
<feature type="domain" description="Cytochrome c assembly protein" evidence="8">
    <location>
        <begin position="17"/>
        <end position="169"/>
    </location>
</feature>
<evidence type="ECO:0000256" key="7">
    <source>
        <dbReference type="SAM" id="Phobius"/>
    </source>
</evidence>
<feature type="transmembrane region" description="Helical" evidence="7">
    <location>
        <begin position="7"/>
        <end position="28"/>
    </location>
</feature>
<evidence type="ECO:0000256" key="4">
    <source>
        <dbReference type="ARBA" id="ARBA00022748"/>
    </source>
</evidence>
<dbReference type="Pfam" id="PF01578">
    <property type="entry name" value="Cytochrom_C_asm"/>
    <property type="match status" value="1"/>
</dbReference>
<protein>
    <recommendedName>
        <fullName evidence="8">Cytochrome c assembly protein domain-containing protein</fullName>
    </recommendedName>
</protein>
<dbReference type="EMBL" id="LAZR01036111">
    <property type="protein sequence ID" value="KKL25721.1"/>
    <property type="molecule type" value="Genomic_DNA"/>
</dbReference>
<dbReference type="GO" id="GO:0005886">
    <property type="term" value="C:plasma membrane"/>
    <property type="evidence" value="ECO:0007669"/>
    <property type="project" value="TreeGrafter"/>
</dbReference>
<name>A0A0F9E7A9_9ZZZZ</name>